<feature type="region of interest" description="Disordered" evidence="1">
    <location>
        <begin position="46"/>
        <end position="226"/>
    </location>
</feature>
<feature type="compositionally biased region" description="Low complexity" evidence="1">
    <location>
        <begin position="99"/>
        <end position="114"/>
    </location>
</feature>
<dbReference type="EMBL" id="BDIP01003995">
    <property type="protein sequence ID" value="GIQ88356.1"/>
    <property type="molecule type" value="Genomic_DNA"/>
</dbReference>
<sequence length="611" mass="65028">MLVRDFVSAANDPDDVMCYVCVQHALKREAEEKRVRAQREKEAEEAAFAEAQRQMLRDIERQRERAREREREKETEGKGHVPLTEREREREVTAPAQIESESVSPVEAEAETVVDGASESVYAQVEGEREREGESVSGDVEMVTQGESASTAPSAPSPSSVSVSVTEAPAPVATEEMHHSTGVPTQETGVGETEGEGDVGLGVVPSPSPSPIMSPISTPKRGLVGGGERVEVVESVASGDVEMVVSESNTSTATATAQPPCTHTEPPVTTVPAVPTVSTTPSAPTQPVRVSTPSSVPSSGPAVSTPTRTPTATPSAQVAAGTPTPTPQGHVVTQSTPSRKGPQPFVPIEQRPKIPTDREHPYTPRPIRWRAFFHKGSVPKVERPVANPPLPSIPSLHHVPTPTGAASVGTTPSVGLLKEVVHNGIPPRSPETPQRARGIERERETPAMSPSSASVSMSAPPSAVPPTPTKALGVGSTTPSRRPTTVSKGDADSGDREVHLTLASDSEVEALCATPLTPHALYHIEVVYVIRHHQLRALVVHTARQICDLSLCPSSLTPDATVPPSDYIDLSALPALPHLVSLMIGYHGVRDIRMRTRTFPALQCLDLQYIQ</sequence>
<evidence type="ECO:0000256" key="1">
    <source>
        <dbReference type="SAM" id="MobiDB-lite"/>
    </source>
</evidence>
<feature type="compositionally biased region" description="Low complexity" evidence="1">
    <location>
        <begin position="446"/>
        <end position="461"/>
    </location>
</feature>
<feature type="region of interest" description="Disordered" evidence="1">
    <location>
        <begin position="245"/>
        <end position="363"/>
    </location>
</feature>
<feature type="compositionally biased region" description="Low complexity" evidence="1">
    <location>
        <begin position="252"/>
        <end position="316"/>
    </location>
</feature>
<reference evidence="2 3" key="1">
    <citation type="journal article" date="2018" name="PLoS ONE">
        <title>The draft genome of Kipferlia bialata reveals reductive genome evolution in fornicate parasites.</title>
        <authorList>
            <person name="Tanifuji G."/>
            <person name="Takabayashi S."/>
            <person name="Kume K."/>
            <person name="Takagi M."/>
            <person name="Nakayama T."/>
            <person name="Kamikawa R."/>
            <person name="Inagaki Y."/>
            <person name="Hashimoto T."/>
        </authorList>
    </citation>
    <scope>NUCLEOTIDE SEQUENCE [LARGE SCALE GENOMIC DNA]</scope>
    <source>
        <strain evidence="2">NY0173</strain>
    </source>
</reference>
<feature type="compositionally biased region" description="Low complexity" evidence="1">
    <location>
        <begin position="181"/>
        <end position="191"/>
    </location>
</feature>
<dbReference type="Proteomes" id="UP000265618">
    <property type="component" value="Unassembled WGS sequence"/>
</dbReference>
<feature type="compositionally biased region" description="Low complexity" evidence="1">
    <location>
        <begin position="476"/>
        <end position="485"/>
    </location>
</feature>
<feature type="compositionally biased region" description="Basic and acidic residues" evidence="1">
    <location>
        <begin position="55"/>
        <end position="92"/>
    </location>
</feature>
<organism evidence="2 3">
    <name type="scientific">Kipferlia bialata</name>
    <dbReference type="NCBI Taxonomy" id="797122"/>
    <lineage>
        <taxon>Eukaryota</taxon>
        <taxon>Metamonada</taxon>
        <taxon>Carpediemonas-like organisms</taxon>
        <taxon>Kipferlia</taxon>
    </lineage>
</organism>
<evidence type="ECO:0000313" key="3">
    <source>
        <dbReference type="Proteomes" id="UP000265618"/>
    </source>
</evidence>
<gene>
    <name evidence="2" type="ORF">KIPB_010587</name>
</gene>
<evidence type="ECO:0000313" key="2">
    <source>
        <dbReference type="EMBL" id="GIQ88356.1"/>
    </source>
</evidence>
<proteinExistence type="predicted"/>
<feature type="non-terminal residue" evidence="2">
    <location>
        <position position="1"/>
    </location>
</feature>
<feature type="region of interest" description="Disordered" evidence="1">
    <location>
        <begin position="421"/>
        <end position="496"/>
    </location>
</feature>
<name>A0A9K3D5D5_9EUKA</name>
<feature type="compositionally biased region" description="Basic and acidic residues" evidence="1">
    <location>
        <begin position="350"/>
        <end position="362"/>
    </location>
</feature>
<accession>A0A9K3D5D5</accession>
<protein>
    <submittedName>
        <fullName evidence="2">Uncharacterized protein</fullName>
    </submittedName>
</protein>
<comment type="caution">
    <text evidence="2">The sequence shown here is derived from an EMBL/GenBank/DDBJ whole genome shotgun (WGS) entry which is preliminary data.</text>
</comment>
<dbReference type="AlphaFoldDB" id="A0A9K3D5D5"/>
<feature type="compositionally biased region" description="Low complexity" evidence="1">
    <location>
        <begin position="147"/>
        <end position="174"/>
    </location>
</feature>
<keyword evidence="3" id="KW-1185">Reference proteome</keyword>